<accession>A0A518I7R6</accession>
<dbReference type="RefSeq" id="WP_145306659.1">
    <property type="nucleotide sequence ID" value="NZ_CP037452.1"/>
</dbReference>
<feature type="region of interest" description="Disordered" evidence="1">
    <location>
        <begin position="436"/>
        <end position="456"/>
    </location>
</feature>
<proteinExistence type="predicted"/>
<keyword evidence="4" id="KW-1185">Reference proteome</keyword>
<evidence type="ECO:0000313" key="3">
    <source>
        <dbReference type="EMBL" id="QDV49145.1"/>
    </source>
</evidence>
<evidence type="ECO:0008006" key="5">
    <source>
        <dbReference type="Google" id="ProtNLM"/>
    </source>
</evidence>
<evidence type="ECO:0000256" key="2">
    <source>
        <dbReference type="SAM" id="Phobius"/>
    </source>
</evidence>
<feature type="compositionally biased region" description="Basic and acidic residues" evidence="1">
    <location>
        <begin position="15"/>
        <end position="28"/>
    </location>
</feature>
<keyword evidence="2" id="KW-0472">Membrane</keyword>
<keyword evidence="2" id="KW-0812">Transmembrane</keyword>
<dbReference type="OrthoDB" id="240962at2"/>
<protein>
    <recommendedName>
        <fullName evidence="5">Zinc-finger domain-containing protein</fullName>
    </recommendedName>
</protein>
<keyword evidence="2" id="KW-1133">Transmembrane helix</keyword>
<dbReference type="KEGG" id="gfm:Enr17x_11620"/>
<evidence type="ECO:0000256" key="1">
    <source>
        <dbReference type="SAM" id="MobiDB-lite"/>
    </source>
</evidence>
<feature type="region of interest" description="Disordered" evidence="1">
    <location>
        <begin position="1"/>
        <end position="38"/>
    </location>
</feature>
<gene>
    <name evidence="3" type="ORF">Enr17x_11620</name>
</gene>
<dbReference type="EMBL" id="CP037452">
    <property type="protein sequence ID" value="QDV49145.1"/>
    <property type="molecule type" value="Genomic_DNA"/>
</dbReference>
<organism evidence="3 4">
    <name type="scientific">Gimesia fumaroli</name>
    <dbReference type="NCBI Taxonomy" id="2527976"/>
    <lineage>
        <taxon>Bacteria</taxon>
        <taxon>Pseudomonadati</taxon>
        <taxon>Planctomycetota</taxon>
        <taxon>Planctomycetia</taxon>
        <taxon>Planctomycetales</taxon>
        <taxon>Planctomycetaceae</taxon>
        <taxon>Gimesia</taxon>
    </lineage>
</organism>
<dbReference type="Proteomes" id="UP000318313">
    <property type="component" value="Chromosome"/>
</dbReference>
<evidence type="ECO:0000313" key="4">
    <source>
        <dbReference type="Proteomes" id="UP000318313"/>
    </source>
</evidence>
<dbReference type="InterPro" id="IPR041916">
    <property type="entry name" value="Anti_sigma_zinc_sf"/>
</dbReference>
<reference evidence="3 4" key="1">
    <citation type="submission" date="2019-03" db="EMBL/GenBank/DDBJ databases">
        <title>Deep-cultivation of Planctomycetes and their phenomic and genomic characterization uncovers novel biology.</title>
        <authorList>
            <person name="Wiegand S."/>
            <person name="Jogler M."/>
            <person name="Boedeker C."/>
            <person name="Pinto D."/>
            <person name="Vollmers J."/>
            <person name="Rivas-Marin E."/>
            <person name="Kohn T."/>
            <person name="Peeters S.H."/>
            <person name="Heuer A."/>
            <person name="Rast P."/>
            <person name="Oberbeckmann S."/>
            <person name="Bunk B."/>
            <person name="Jeske O."/>
            <person name="Meyerdierks A."/>
            <person name="Storesund J.E."/>
            <person name="Kallscheuer N."/>
            <person name="Luecker S."/>
            <person name="Lage O.M."/>
            <person name="Pohl T."/>
            <person name="Merkel B.J."/>
            <person name="Hornburger P."/>
            <person name="Mueller R.-W."/>
            <person name="Bruemmer F."/>
            <person name="Labrenz M."/>
            <person name="Spormann A.M."/>
            <person name="Op den Camp H."/>
            <person name="Overmann J."/>
            <person name="Amann R."/>
            <person name="Jetten M.S.M."/>
            <person name="Mascher T."/>
            <person name="Medema M.H."/>
            <person name="Devos D.P."/>
            <person name="Kaster A.-K."/>
            <person name="Ovreas L."/>
            <person name="Rohde M."/>
            <person name="Galperin M.Y."/>
            <person name="Jogler C."/>
        </authorList>
    </citation>
    <scope>NUCLEOTIDE SEQUENCE [LARGE SCALE GENOMIC DNA]</scope>
    <source>
        <strain evidence="3 4">Enr17</strain>
    </source>
</reference>
<feature type="transmembrane region" description="Helical" evidence="2">
    <location>
        <begin position="96"/>
        <end position="118"/>
    </location>
</feature>
<name>A0A518I7R6_9PLAN</name>
<dbReference type="Gene3D" id="1.10.10.1320">
    <property type="entry name" value="Anti-sigma factor, zinc-finger domain"/>
    <property type="match status" value="1"/>
</dbReference>
<dbReference type="AlphaFoldDB" id="A0A518I7R6"/>
<sequence length="541" mass="58915">MSSQPPSNENLSAYFDHEVSPEERRELESLLEDSPEARQELHEFGELSRLLQETATESAPPELAASIRRRIEQETLLTDTSSTGVKHGPSLLRYRIAVAISACSSMAALVLFILLMQIPEPAQQFSNTGRFSLRAPAEAEKESLVLSRNTSPQDAYNVALEDSISSGKKDKTTITAETAPSVALRSAELPPASEPAPNEGLAMPAPEARRMEGNFRITNSVAEKKAAEHLATLGVAVQPRPASGIPSHVPVDSIRIGDAFPYFSEINGKVAVIEVRVVDVKRALGTMELLLARNNIPVNLKKQSDVERQLQRSRNLKTKAAGQKVRKAQDAGNSDNELFAVYVEATDTQLASALQEFQNDLKQDQLVGLTLQPAINESSLIDPVEELPQLLAYQQQSTKTATKKAEAKGVTDLALNEQSNAVKPFAKGARAKETAAADLKQQSLQTESKKQRSYQTRYRMQLPPEPLGQKSKMIQWNMPRVPVSGEPTAALNGQPLVASKPSLPPNTHWQYLGKTPVSNSPVKVLFVFKGTATPATTPAPN</sequence>
<feature type="compositionally biased region" description="Polar residues" evidence="1">
    <location>
        <begin position="1"/>
        <end position="11"/>
    </location>
</feature>